<proteinExistence type="predicted"/>
<comment type="caution">
    <text evidence="1">The sequence shown here is derived from an EMBL/GenBank/DDBJ whole genome shotgun (WGS) entry which is preliminary data.</text>
</comment>
<organism evidence="1 2">
    <name type="scientific">Smallanthus sonchifolius</name>
    <dbReference type="NCBI Taxonomy" id="185202"/>
    <lineage>
        <taxon>Eukaryota</taxon>
        <taxon>Viridiplantae</taxon>
        <taxon>Streptophyta</taxon>
        <taxon>Embryophyta</taxon>
        <taxon>Tracheophyta</taxon>
        <taxon>Spermatophyta</taxon>
        <taxon>Magnoliopsida</taxon>
        <taxon>eudicotyledons</taxon>
        <taxon>Gunneridae</taxon>
        <taxon>Pentapetalae</taxon>
        <taxon>asterids</taxon>
        <taxon>campanulids</taxon>
        <taxon>Asterales</taxon>
        <taxon>Asteraceae</taxon>
        <taxon>Asteroideae</taxon>
        <taxon>Heliantheae alliance</taxon>
        <taxon>Millerieae</taxon>
        <taxon>Smallanthus</taxon>
    </lineage>
</organism>
<protein>
    <submittedName>
        <fullName evidence="1">Uncharacterized protein</fullName>
    </submittedName>
</protein>
<accession>A0ACB9J1W4</accession>
<sequence>MLSDSKLPVTFWAEAVNTTFHILNRVLTVKKHNKMWYLLLNNRKPNLNYLFPFGNPCTLLKTRDVLTKFSGKLIEGIFLGYVVNSRNKRVFNEESRQIEELFNIDCDNRTVPQDAKGPSWAFDCDALFRSFNISLAVSPVEAENLYQSCCNNDSIVEPRSVIPIMVTPAVDPHVASTSGTTQDSDSEDDEIIVDTGMMETCLNACFISQTEPKNVAEALDEDCWIEAIQEELAQFDKLHVWHLVDLPKGSRSIGTRWVFKCKRDDRGVVVHNNTRLVFQLDVKSAFLYGKVKEEVYVKQPPGFEDHKFPDKVFKLDKALYGLHQAPRAWYETLSVHLLENGFERGQIDSALFIRKAGGDILLIQKYEMSDTSALSTPIPVNHKLDSDSKGKEVDYRLYRGMIGSLMYLTVSRPDIMFAICLCLRFQSKPKESHLIAVKRIFRYLKGKPRLGLWYPNNSDFDFKAFTDSDYGGCGLDRKSTSGGCQFLGNRLVSWQCKKQTSVAISTCEAEYIAAASCCSQILWIQQQLRDYSLNFTETPMFIDNTSTMSITNNPMRH</sequence>
<evidence type="ECO:0000313" key="1">
    <source>
        <dbReference type="EMBL" id="KAI3814174.1"/>
    </source>
</evidence>
<reference evidence="1 2" key="2">
    <citation type="journal article" date="2022" name="Mol. Ecol. Resour.">
        <title>The genomes of chicory, endive, great burdock and yacon provide insights into Asteraceae paleo-polyploidization history and plant inulin production.</title>
        <authorList>
            <person name="Fan W."/>
            <person name="Wang S."/>
            <person name="Wang H."/>
            <person name="Wang A."/>
            <person name="Jiang F."/>
            <person name="Liu H."/>
            <person name="Zhao H."/>
            <person name="Xu D."/>
            <person name="Zhang Y."/>
        </authorList>
    </citation>
    <scope>NUCLEOTIDE SEQUENCE [LARGE SCALE GENOMIC DNA]</scope>
    <source>
        <strain evidence="2">cv. Yunnan</strain>
        <tissue evidence="1">Leaves</tissue>
    </source>
</reference>
<keyword evidence="2" id="KW-1185">Reference proteome</keyword>
<dbReference type="EMBL" id="CM042023">
    <property type="protein sequence ID" value="KAI3814174.1"/>
    <property type="molecule type" value="Genomic_DNA"/>
</dbReference>
<name>A0ACB9J1W4_9ASTR</name>
<dbReference type="Proteomes" id="UP001056120">
    <property type="component" value="Linkage Group LG06"/>
</dbReference>
<gene>
    <name evidence="1" type="ORF">L1987_18921</name>
</gene>
<reference evidence="2" key="1">
    <citation type="journal article" date="2022" name="Mol. Ecol. Resour.">
        <title>The genomes of chicory, endive, great burdock and yacon provide insights into Asteraceae palaeo-polyploidization history and plant inulin production.</title>
        <authorList>
            <person name="Fan W."/>
            <person name="Wang S."/>
            <person name="Wang H."/>
            <person name="Wang A."/>
            <person name="Jiang F."/>
            <person name="Liu H."/>
            <person name="Zhao H."/>
            <person name="Xu D."/>
            <person name="Zhang Y."/>
        </authorList>
    </citation>
    <scope>NUCLEOTIDE SEQUENCE [LARGE SCALE GENOMIC DNA]</scope>
    <source>
        <strain evidence="2">cv. Yunnan</strain>
    </source>
</reference>
<evidence type="ECO:0000313" key="2">
    <source>
        <dbReference type="Proteomes" id="UP001056120"/>
    </source>
</evidence>